<dbReference type="RefSeq" id="WP_179532763.1">
    <property type="nucleotide sequence ID" value="NZ_BAAAPP010000001.1"/>
</dbReference>
<keyword evidence="2" id="KW-1185">Reference proteome</keyword>
<dbReference type="AlphaFoldDB" id="A0A7Y9YH62"/>
<proteinExistence type="predicted"/>
<gene>
    <name evidence="1" type="ORF">BKA05_003696</name>
</gene>
<evidence type="ECO:0000313" key="1">
    <source>
        <dbReference type="EMBL" id="NYI12181.1"/>
    </source>
</evidence>
<protein>
    <submittedName>
        <fullName evidence="1">Uncharacterized protein</fullName>
    </submittedName>
</protein>
<accession>A0A7Y9YH62</accession>
<dbReference type="EMBL" id="JACBZI010000001">
    <property type="protein sequence ID" value="NYI12181.1"/>
    <property type="molecule type" value="Genomic_DNA"/>
</dbReference>
<organism evidence="1 2">
    <name type="scientific">Nocardioides marinus</name>
    <dbReference type="NCBI Taxonomy" id="374514"/>
    <lineage>
        <taxon>Bacteria</taxon>
        <taxon>Bacillati</taxon>
        <taxon>Actinomycetota</taxon>
        <taxon>Actinomycetes</taxon>
        <taxon>Propionibacteriales</taxon>
        <taxon>Nocardioidaceae</taxon>
        <taxon>Nocardioides</taxon>
    </lineage>
</organism>
<sequence length="187" mass="20452">MSSRCELFDAFGSRCRGTTVGRCAEDRMSFCAAHRGFRRGVPTTDWCAACEGQTVDARREARAVAADQDVAATRLVERPEDLADLVRARGVQPSVGATVRIASGGWLRGRRQEAEDTRFWLITLEPDDTDPTREVGLGLTTHGEWVRHVRPAGSGLPPTLEHGIVPTTSGARQLVGWLHRHNVDLPG</sequence>
<reference evidence="1 2" key="1">
    <citation type="submission" date="2020-07" db="EMBL/GenBank/DDBJ databases">
        <title>Sequencing the genomes of 1000 actinobacteria strains.</title>
        <authorList>
            <person name="Klenk H.-P."/>
        </authorList>
    </citation>
    <scope>NUCLEOTIDE SEQUENCE [LARGE SCALE GENOMIC DNA]</scope>
    <source>
        <strain evidence="1 2">DSM 18248</strain>
    </source>
</reference>
<name>A0A7Y9YH62_9ACTN</name>
<dbReference type="Proteomes" id="UP000537326">
    <property type="component" value="Unassembled WGS sequence"/>
</dbReference>
<comment type="caution">
    <text evidence="1">The sequence shown here is derived from an EMBL/GenBank/DDBJ whole genome shotgun (WGS) entry which is preliminary data.</text>
</comment>
<evidence type="ECO:0000313" key="2">
    <source>
        <dbReference type="Proteomes" id="UP000537326"/>
    </source>
</evidence>